<dbReference type="Pfam" id="PF06314">
    <property type="entry name" value="ADC"/>
    <property type="match status" value="1"/>
</dbReference>
<dbReference type="GO" id="GO:0016829">
    <property type="term" value="F:lyase activity"/>
    <property type="evidence" value="ECO:0007669"/>
    <property type="project" value="InterPro"/>
</dbReference>
<organism evidence="2 3">
    <name type="scientific">Trebonia kvetii</name>
    <dbReference type="NCBI Taxonomy" id="2480626"/>
    <lineage>
        <taxon>Bacteria</taxon>
        <taxon>Bacillati</taxon>
        <taxon>Actinomycetota</taxon>
        <taxon>Actinomycetes</taxon>
        <taxon>Streptosporangiales</taxon>
        <taxon>Treboniaceae</taxon>
        <taxon>Trebonia</taxon>
    </lineage>
</organism>
<evidence type="ECO:0000313" key="3">
    <source>
        <dbReference type="Proteomes" id="UP000460272"/>
    </source>
</evidence>
<dbReference type="OrthoDB" id="4271203at2"/>
<dbReference type="EMBL" id="RPFW01000011">
    <property type="protein sequence ID" value="TVY99960.1"/>
    <property type="molecule type" value="Genomic_DNA"/>
</dbReference>
<protein>
    <submittedName>
        <fullName evidence="2">Acetoacetate decarboxylase</fullName>
    </submittedName>
</protein>
<evidence type="ECO:0000256" key="1">
    <source>
        <dbReference type="SAM" id="MobiDB-lite"/>
    </source>
</evidence>
<dbReference type="InterPro" id="IPR010451">
    <property type="entry name" value="Acetoacetate_decarboxylase"/>
</dbReference>
<accession>A0A6P2BN59</accession>
<feature type="region of interest" description="Disordered" evidence="1">
    <location>
        <begin position="1"/>
        <end position="26"/>
    </location>
</feature>
<dbReference type="Proteomes" id="UP000460272">
    <property type="component" value="Unassembled WGS sequence"/>
</dbReference>
<dbReference type="AlphaFoldDB" id="A0A6P2BN59"/>
<sequence>MMTTPSTRYRMPVGFGPAPGPRQKADGTEWTAEQTGTMRQEFVTLDFLGRAEQLERLLPPGFRLRGEPVVSVQLGFFRDLYWLAGRGYGVLHPLIPVTYEGRTETIEGNYMPVIWEGLADAVVTGRDELGFPKLAADFADLDVDLEHGSVTGTASWLGFEFFSAALAGLTEVRDARPPAGAPMITFKYVPRTGRHGAGGADIAHVTTGAAAANGGGQAAGKNPAGGYRRWEGAGELTWHHAKFEQLPTTFHVVNGLADLDVVEYRGAAYFQAALPGHVISGDGQRIVEPAEDLRHAAF</sequence>
<gene>
    <name evidence="2" type="ORF">EAS64_39860</name>
</gene>
<dbReference type="Gene3D" id="2.40.400.10">
    <property type="entry name" value="Acetoacetate decarboxylase-like"/>
    <property type="match status" value="1"/>
</dbReference>
<keyword evidence="3" id="KW-1185">Reference proteome</keyword>
<name>A0A6P2BN59_9ACTN</name>
<proteinExistence type="predicted"/>
<evidence type="ECO:0000313" key="2">
    <source>
        <dbReference type="EMBL" id="TVY99960.1"/>
    </source>
</evidence>
<dbReference type="SUPFAM" id="SSF160104">
    <property type="entry name" value="Acetoacetate decarboxylase-like"/>
    <property type="match status" value="1"/>
</dbReference>
<reference evidence="2 3" key="1">
    <citation type="submission" date="2018-11" db="EMBL/GenBank/DDBJ databases">
        <title>Trebonia kvetii gen.nov., sp.nov., a novel acidophilic actinobacterium, and proposal of the new actinobacterial family Treboniaceae fam. nov.</title>
        <authorList>
            <person name="Rapoport D."/>
            <person name="Sagova-Mareckova M."/>
            <person name="Sedlacek I."/>
            <person name="Provaznik J."/>
            <person name="Kralova S."/>
            <person name="Pavlinic D."/>
            <person name="Benes V."/>
            <person name="Kopecky J."/>
        </authorList>
    </citation>
    <scope>NUCLEOTIDE SEQUENCE [LARGE SCALE GENOMIC DNA]</scope>
    <source>
        <strain evidence="2 3">15Tr583</strain>
    </source>
</reference>
<dbReference type="InterPro" id="IPR023375">
    <property type="entry name" value="ADC_dom_sf"/>
</dbReference>
<comment type="caution">
    <text evidence="2">The sequence shown here is derived from an EMBL/GenBank/DDBJ whole genome shotgun (WGS) entry which is preliminary data.</text>
</comment>